<comment type="caution">
    <text evidence="1">The sequence shown here is derived from an EMBL/GenBank/DDBJ whole genome shotgun (WGS) entry which is preliminary data.</text>
</comment>
<reference evidence="1 2" key="1">
    <citation type="submission" date="2019-06" db="EMBL/GenBank/DDBJ databases">
        <title>Whole genome shotgun sequence of Paenarthrobacter aurescens NBRC 12136.</title>
        <authorList>
            <person name="Hosoyama A."/>
            <person name="Uohara A."/>
            <person name="Ohji S."/>
            <person name="Ichikawa N."/>
        </authorList>
    </citation>
    <scope>NUCLEOTIDE SEQUENCE [LARGE SCALE GENOMIC DNA]</scope>
    <source>
        <strain evidence="1 2">NBRC 12136</strain>
    </source>
</reference>
<evidence type="ECO:0000313" key="1">
    <source>
        <dbReference type="EMBL" id="GEB20126.1"/>
    </source>
</evidence>
<evidence type="ECO:0008006" key="3">
    <source>
        <dbReference type="Google" id="ProtNLM"/>
    </source>
</evidence>
<dbReference type="RefSeq" id="WP_141284609.1">
    <property type="nucleotide sequence ID" value="NZ_BAAAWK010000001.1"/>
</dbReference>
<dbReference type="GeneID" id="97299567"/>
<proteinExistence type="predicted"/>
<sequence>MQELATESPEEILWNRRYEPHIAEVNELCDSIKEQKPGSEVLYIDPAHSMDDCRIVSLFSNQRTNTGEGFINPGDEEATTRMLGMQWQLGLRPELMMPWNAYPWIEPSEEPGKLTPANITEGLKPLLRLLQLLPRTSALVAHGNEAHRLADQLMKAAPASIARRGFKTFKVRSLGGRSFAGTPTRQQEYLDAIHGAYAEAMARTGIPRKA</sequence>
<organism evidence="1 2">
    <name type="scientific">Paenarthrobacter aurescens</name>
    <name type="common">Arthrobacter aurescens</name>
    <dbReference type="NCBI Taxonomy" id="43663"/>
    <lineage>
        <taxon>Bacteria</taxon>
        <taxon>Bacillati</taxon>
        <taxon>Actinomycetota</taxon>
        <taxon>Actinomycetes</taxon>
        <taxon>Micrococcales</taxon>
        <taxon>Micrococcaceae</taxon>
        <taxon>Paenarthrobacter</taxon>
    </lineage>
</organism>
<gene>
    <name evidence="1" type="ORF">AAU01_28810</name>
</gene>
<evidence type="ECO:0000313" key="2">
    <source>
        <dbReference type="Proteomes" id="UP000317715"/>
    </source>
</evidence>
<dbReference type="AlphaFoldDB" id="A0A4Y3NLR2"/>
<keyword evidence="2" id="KW-1185">Reference proteome</keyword>
<accession>A0A4Y3NLR2</accession>
<dbReference type="OrthoDB" id="3679064at2"/>
<dbReference type="Proteomes" id="UP000317715">
    <property type="component" value="Unassembled WGS sequence"/>
</dbReference>
<protein>
    <recommendedName>
        <fullName evidence="3">Uracil-DNA glycosylase</fullName>
    </recommendedName>
</protein>
<dbReference type="EMBL" id="BJMD01000017">
    <property type="protein sequence ID" value="GEB20126.1"/>
    <property type="molecule type" value="Genomic_DNA"/>
</dbReference>
<name>A0A4Y3NLR2_PAEAU</name>